<accession>A0AA94HLM9</accession>
<reference evidence="2 3" key="1">
    <citation type="submission" date="2016-10" db="EMBL/GenBank/DDBJ databases">
        <authorList>
            <person name="Varghese N."/>
            <person name="Submissions S."/>
        </authorList>
    </citation>
    <scope>NUCLEOTIDE SEQUENCE [LARGE SCALE GENOMIC DNA]</scope>
    <source>
        <strain evidence="2 3">IAM 15147</strain>
    </source>
</reference>
<dbReference type="Proteomes" id="UP000198506">
    <property type="component" value="Unassembled WGS sequence"/>
</dbReference>
<comment type="caution">
    <text evidence="2">The sequence shown here is derived from an EMBL/GenBank/DDBJ whole genome shotgun (WGS) entry which is preliminary data.</text>
</comment>
<protein>
    <submittedName>
        <fullName evidence="2">Uncharacterized protein</fullName>
    </submittedName>
</protein>
<name>A0AA94HLM9_9MICO</name>
<keyword evidence="1" id="KW-0472">Membrane</keyword>
<keyword evidence="1" id="KW-1133">Transmembrane helix</keyword>
<gene>
    <name evidence="2" type="ORF">SAMN04487783_0978</name>
</gene>
<feature type="transmembrane region" description="Helical" evidence="1">
    <location>
        <begin position="63"/>
        <end position="86"/>
    </location>
</feature>
<feature type="transmembrane region" description="Helical" evidence="1">
    <location>
        <begin position="39"/>
        <end position="57"/>
    </location>
</feature>
<feature type="transmembrane region" description="Helical" evidence="1">
    <location>
        <begin position="6"/>
        <end position="27"/>
    </location>
</feature>
<organism evidence="2 3">
    <name type="scientific">Agrococcus baldri</name>
    <dbReference type="NCBI Taxonomy" id="153730"/>
    <lineage>
        <taxon>Bacteria</taxon>
        <taxon>Bacillati</taxon>
        <taxon>Actinomycetota</taxon>
        <taxon>Actinomycetes</taxon>
        <taxon>Micrococcales</taxon>
        <taxon>Microbacteriaceae</taxon>
        <taxon>Agrococcus</taxon>
    </lineage>
</organism>
<evidence type="ECO:0000313" key="2">
    <source>
        <dbReference type="EMBL" id="SFS07574.1"/>
    </source>
</evidence>
<dbReference type="EMBL" id="FOZN01000002">
    <property type="protein sequence ID" value="SFS07574.1"/>
    <property type="molecule type" value="Genomic_DNA"/>
</dbReference>
<evidence type="ECO:0000313" key="3">
    <source>
        <dbReference type="Proteomes" id="UP000198506"/>
    </source>
</evidence>
<sequence>MVPMPLLVPLLLALTVVLAATMLWVWAGSIAHVRHGLPVALGVAALAAAGLWLLLASEATDAVPAWLGWVLLAASAVALVGGWIGLAKWGVPQRR</sequence>
<keyword evidence="1" id="KW-0812">Transmembrane</keyword>
<evidence type="ECO:0000256" key="1">
    <source>
        <dbReference type="SAM" id="Phobius"/>
    </source>
</evidence>
<proteinExistence type="predicted"/>
<keyword evidence="3" id="KW-1185">Reference proteome</keyword>
<dbReference type="AlphaFoldDB" id="A0AA94HLM9"/>